<dbReference type="AlphaFoldDB" id="A0A523BBS9"/>
<evidence type="ECO:0000313" key="6">
    <source>
        <dbReference type="Proteomes" id="UP000315399"/>
    </source>
</evidence>
<name>A0A523BBS9_9CREN</name>
<dbReference type="GO" id="GO:0006979">
    <property type="term" value="P:response to oxidative stress"/>
    <property type="evidence" value="ECO:0007669"/>
    <property type="project" value="TreeGrafter"/>
</dbReference>
<dbReference type="InterPro" id="IPR002880">
    <property type="entry name" value="Pyrv_Fd/Flavodoxin_OxRdtase_N"/>
</dbReference>
<dbReference type="InterPro" id="IPR029061">
    <property type="entry name" value="THDP-binding"/>
</dbReference>
<feature type="domain" description="Pyruvate:ferredoxin oxidoreductase core" evidence="4">
    <location>
        <begin position="261"/>
        <end position="359"/>
    </location>
</feature>
<dbReference type="CDD" id="cd07034">
    <property type="entry name" value="TPP_PYR_PFOR_IOR-alpha_like"/>
    <property type="match status" value="1"/>
</dbReference>
<dbReference type="PANTHER" id="PTHR32154:SF0">
    <property type="entry name" value="PYRUVATE-FLAVODOXIN OXIDOREDUCTASE-RELATED"/>
    <property type="match status" value="1"/>
</dbReference>
<accession>A0A523BBS9</accession>
<dbReference type="InterPro" id="IPR050722">
    <property type="entry name" value="Pyruvate:ferred/Flavod_OxRd"/>
</dbReference>
<evidence type="ECO:0000313" key="5">
    <source>
        <dbReference type="EMBL" id="TDA37930.1"/>
    </source>
</evidence>
<evidence type="ECO:0000256" key="2">
    <source>
        <dbReference type="ARBA" id="ARBA00023002"/>
    </source>
</evidence>
<dbReference type="EMBL" id="QNVH01000050">
    <property type="protein sequence ID" value="TDA37930.1"/>
    <property type="molecule type" value="Genomic_DNA"/>
</dbReference>
<gene>
    <name evidence="5" type="ORF">DSO08_04870</name>
</gene>
<comment type="caution">
    <text evidence="5">The sequence shown here is derived from an EMBL/GenBank/DDBJ whole genome shotgun (WGS) entry which is preliminary data.</text>
</comment>
<dbReference type="FunFam" id="3.40.50.970:FF:000012">
    <property type="entry name" value="Pyruvate:ferredoxin (Flavodoxin) oxidoreductase"/>
    <property type="match status" value="1"/>
</dbReference>
<feature type="domain" description="Pyruvate flavodoxin/ferredoxin oxidoreductase pyrimidine binding" evidence="3">
    <location>
        <begin position="13"/>
        <end position="236"/>
    </location>
</feature>
<dbReference type="InterPro" id="IPR009014">
    <property type="entry name" value="Transketo_C/PFOR_II"/>
</dbReference>
<dbReference type="SUPFAM" id="SSF52922">
    <property type="entry name" value="TK C-terminal domain-like"/>
    <property type="match status" value="1"/>
</dbReference>
<dbReference type="Gene3D" id="3.40.50.970">
    <property type="match status" value="1"/>
</dbReference>
<dbReference type="InterPro" id="IPR033412">
    <property type="entry name" value="PFOR_II"/>
</dbReference>
<dbReference type="GO" id="GO:0016491">
    <property type="term" value="F:oxidoreductase activity"/>
    <property type="evidence" value="ECO:0007669"/>
    <property type="project" value="UniProtKB-KW"/>
</dbReference>
<keyword evidence="5" id="KW-0670">Pyruvate</keyword>
<dbReference type="GO" id="GO:0006082">
    <property type="term" value="P:organic acid metabolic process"/>
    <property type="evidence" value="ECO:0007669"/>
    <property type="project" value="UniProtKB-ARBA"/>
</dbReference>
<dbReference type="Gene3D" id="3.40.50.920">
    <property type="match status" value="1"/>
</dbReference>
<sequence length="385" mass="42579">MLLTGNHAVAYGVRDAAAEVIAAYPITPQTQIVEKLAEFVEKGQMRARYVRVESEHSAMAACIAAEACGARSFTATSSQGLLYMSEVVFWAGLGRFPVTMAVVTRTLAPPWSIWNEHTDILSQRDAGWVIMMCENAQEAYDTAIQAFRIAEDERLLQPVMYGLDAFTISHTAEEVDLLEKGDVEGYLPPLDPKKLRVYMDPESPGTFGNLVGPDMMMEMRHSIKEAFERAREVIKGAVKEYERISGRRQAGLIEEYKCRDAEVVIVTMGASSGDAKDAVDALRERGVRAGLVRLRVIRPLPREEILEAVKGAKVVATVDRDYSFGYGGILGGELAGFVKNTMCRFVAGLGGRDLTPEDFQGIALKALDVAEKGEEREEFWWGLKR</sequence>
<reference evidence="5 6" key="1">
    <citation type="journal article" date="2019" name="Nat. Microbiol.">
        <title>Expanding anaerobic alkane metabolism in the domain of Archaea.</title>
        <authorList>
            <person name="Wang Y."/>
            <person name="Wegener G."/>
            <person name="Hou J."/>
            <person name="Wang F."/>
            <person name="Xiao X."/>
        </authorList>
    </citation>
    <scope>NUCLEOTIDE SEQUENCE [LARGE SCALE GENOMIC DNA]</scope>
    <source>
        <strain evidence="5">WYZ-LMO10</strain>
    </source>
</reference>
<dbReference type="GO" id="GO:0044272">
    <property type="term" value="P:sulfur compound biosynthetic process"/>
    <property type="evidence" value="ECO:0007669"/>
    <property type="project" value="UniProtKB-ARBA"/>
</dbReference>
<dbReference type="Proteomes" id="UP000315399">
    <property type="component" value="Unassembled WGS sequence"/>
</dbReference>
<dbReference type="Pfam" id="PF17147">
    <property type="entry name" value="PFOR_II"/>
    <property type="match status" value="1"/>
</dbReference>
<keyword evidence="2" id="KW-0560">Oxidoreductase</keyword>
<evidence type="ECO:0000256" key="1">
    <source>
        <dbReference type="ARBA" id="ARBA00011595"/>
    </source>
</evidence>
<comment type="subunit">
    <text evidence="1">Heterotetramer of one alpha, one beta, one delta and one gamma chain.</text>
</comment>
<dbReference type="PANTHER" id="PTHR32154">
    <property type="entry name" value="PYRUVATE-FLAVODOXIN OXIDOREDUCTASE-RELATED"/>
    <property type="match status" value="1"/>
</dbReference>
<dbReference type="SUPFAM" id="SSF52518">
    <property type="entry name" value="Thiamin diphosphate-binding fold (THDP-binding)"/>
    <property type="match status" value="1"/>
</dbReference>
<dbReference type="Pfam" id="PF01855">
    <property type="entry name" value="POR_N"/>
    <property type="match status" value="1"/>
</dbReference>
<evidence type="ECO:0000259" key="3">
    <source>
        <dbReference type="Pfam" id="PF01855"/>
    </source>
</evidence>
<evidence type="ECO:0000259" key="4">
    <source>
        <dbReference type="Pfam" id="PF17147"/>
    </source>
</evidence>
<proteinExistence type="predicted"/>
<organism evidence="5 6">
    <name type="scientific">Thermoproteota archaeon</name>
    <dbReference type="NCBI Taxonomy" id="2056631"/>
    <lineage>
        <taxon>Archaea</taxon>
        <taxon>Thermoproteota</taxon>
    </lineage>
</organism>
<protein>
    <submittedName>
        <fullName evidence="5">Pyruvate ferredoxin oxidoreductase</fullName>
    </submittedName>
</protein>